<protein>
    <submittedName>
        <fullName evidence="1">Uncharacterized protein</fullName>
    </submittedName>
</protein>
<accession>X1GRI1</accession>
<comment type="caution">
    <text evidence="1">The sequence shown here is derived from an EMBL/GenBank/DDBJ whole genome shotgun (WGS) entry which is preliminary data.</text>
</comment>
<sequence>NDLYEGVFGDQIWEEKSIETVEFATKARVRFYAKKADTAYLYAFQFYDPVYYVTLGASRIADASRVDQSHSDNASIKPWECGTAVYDNKSKLVSDEETVPIGVFFKPDGLKMYVVGTSADSVLQYALSTAWDVSTAIYEDKATLVSA</sequence>
<proteinExistence type="predicted"/>
<evidence type="ECO:0000313" key="1">
    <source>
        <dbReference type="EMBL" id="GAH44234.1"/>
    </source>
</evidence>
<dbReference type="EMBL" id="BARU01012723">
    <property type="protein sequence ID" value="GAH44234.1"/>
    <property type="molecule type" value="Genomic_DNA"/>
</dbReference>
<organism evidence="1">
    <name type="scientific">marine sediment metagenome</name>
    <dbReference type="NCBI Taxonomy" id="412755"/>
    <lineage>
        <taxon>unclassified sequences</taxon>
        <taxon>metagenomes</taxon>
        <taxon>ecological metagenomes</taxon>
    </lineage>
</organism>
<name>X1GRI1_9ZZZZ</name>
<dbReference type="AlphaFoldDB" id="X1GRI1"/>
<reference evidence="1" key="1">
    <citation type="journal article" date="2014" name="Front. Microbiol.">
        <title>High frequency of phylogenetically diverse reductive dehalogenase-homologous genes in deep subseafloor sedimentary metagenomes.</title>
        <authorList>
            <person name="Kawai M."/>
            <person name="Futagami T."/>
            <person name="Toyoda A."/>
            <person name="Takaki Y."/>
            <person name="Nishi S."/>
            <person name="Hori S."/>
            <person name="Arai W."/>
            <person name="Tsubouchi T."/>
            <person name="Morono Y."/>
            <person name="Uchiyama I."/>
            <person name="Ito T."/>
            <person name="Fujiyama A."/>
            <person name="Inagaki F."/>
            <person name="Takami H."/>
        </authorList>
    </citation>
    <scope>NUCLEOTIDE SEQUENCE</scope>
    <source>
        <strain evidence="1">Expedition CK06-06</strain>
    </source>
</reference>
<feature type="non-terminal residue" evidence="1">
    <location>
        <position position="1"/>
    </location>
</feature>
<gene>
    <name evidence="1" type="ORF">S03H2_23321</name>
</gene>